<feature type="domain" description="Helicase C-terminal" evidence="8">
    <location>
        <begin position="212"/>
        <end position="389"/>
    </location>
</feature>
<dbReference type="SMART" id="SM00847">
    <property type="entry name" value="HA2"/>
    <property type="match status" value="1"/>
</dbReference>
<organism evidence="9 10">
    <name type="scientific">Clunio marinus</name>
    <dbReference type="NCBI Taxonomy" id="568069"/>
    <lineage>
        <taxon>Eukaryota</taxon>
        <taxon>Metazoa</taxon>
        <taxon>Ecdysozoa</taxon>
        <taxon>Arthropoda</taxon>
        <taxon>Hexapoda</taxon>
        <taxon>Insecta</taxon>
        <taxon>Pterygota</taxon>
        <taxon>Neoptera</taxon>
        <taxon>Endopterygota</taxon>
        <taxon>Diptera</taxon>
        <taxon>Nematocera</taxon>
        <taxon>Chironomoidea</taxon>
        <taxon>Chironomidae</taxon>
        <taxon>Clunio</taxon>
    </lineage>
</organism>
<evidence type="ECO:0000259" key="8">
    <source>
        <dbReference type="PROSITE" id="PS51194"/>
    </source>
</evidence>
<keyword evidence="3" id="KW-0378">Hydrolase</keyword>
<evidence type="ECO:0000256" key="2">
    <source>
        <dbReference type="ARBA" id="ARBA00022741"/>
    </source>
</evidence>
<keyword evidence="5" id="KW-0067">ATP-binding</keyword>
<dbReference type="InterPro" id="IPR007502">
    <property type="entry name" value="Helicase-assoc_dom"/>
</dbReference>
<dbReference type="SUPFAM" id="SSF52540">
    <property type="entry name" value="P-loop containing nucleoside triphosphate hydrolases"/>
    <property type="match status" value="1"/>
</dbReference>
<keyword evidence="10" id="KW-1185">Reference proteome</keyword>
<dbReference type="STRING" id="568069.A0A1J1IP64"/>
<dbReference type="GO" id="GO:0003724">
    <property type="term" value="F:RNA helicase activity"/>
    <property type="evidence" value="ECO:0007669"/>
    <property type="project" value="UniProtKB-EC"/>
</dbReference>
<dbReference type="AlphaFoldDB" id="A0A1J1IP64"/>
<dbReference type="SMART" id="SM00487">
    <property type="entry name" value="DEXDc"/>
    <property type="match status" value="1"/>
</dbReference>
<dbReference type="Proteomes" id="UP000183832">
    <property type="component" value="Unassembled WGS sequence"/>
</dbReference>
<dbReference type="GO" id="GO:0003725">
    <property type="term" value="F:double-stranded RNA binding"/>
    <property type="evidence" value="ECO:0007669"/>
    <property type="project" value="TreeGrafter"/>
</dbReference>
<evidence type="ECO:0000313" key="10">
    <source>
        <dbReference type="Proteomes" id="UP000183832"/>
    </source>
</evidence>
<sequence length="679" mass="77605">MNKTLEEQRRQLPAYAVRQNILNCIQTSSTLILIGETGSGKSTQIPQFILESGMLNKGMVGITQPRRVAAITLSKRVSQEKMRQLGDVVGYAVRFENCTSENTKIKYMTEGILLREALNDRFLKKYQYIILDEAHERTVNTDVLFGIVKSIQKERSMFRMQELKIIIMSATMDVDHFSKYFNNCTVLYMPGRMHQVQVMHSKHRQDDYMFATLVTLFEIHRTAPLHHDVLVFLTGKDEIESMTSQIRNITRSHDLAGQPPLRAWPLHSALPAQRQLEAFQRSGENYRRVVVATNIAETSITLPGIKYVIDTGVVKTRKFDPITGLDSLKVTKISQAQAWQRTGRAGRESDGICYRTYTANEYDLFEKMTKPEILRCNLSSTILQLLALGINIETFDFMDKPPRDSIEVAFKQLKQLGAIKSVQNPQLTETGHRMSKFPIDPIYSKIIISSPKFECVNDILDLVAILSTENVYCEPNQNNRDQATAQHSKFQTRYGDHLTLLNIFTEYKKHNKSKQWCTEHFLNQKSLQYAFEVRQQLAEICDNVNVSSQADSPHHNVDQIRKCLITGLFNNVAELQQRDNHYIVMANRQRAMIHPSSVLSGYHANLNGFSSSSNGNGIISNMGNKLKDAHNQKANYVLFSEIVHTTQVYLRTATRIEPEWIQEVVPDCGYASRINNNQL</sequence>
<evidence type="ECO:0000256" key="5">
    <source>
        <dbReference type="ARBA" id="ARBA00022840"/>
    </source>
</evidence>
<dbReference type="PROSITE" id="PS51194">
    <property type="entry name" value="HELICASE_CTER"/>
    <property type="match status" value="1"/>
</dbReference>
<dbReference type="Pfam" id="PF21010">
    <property type="entry name" value="HA2_C"/>
    <property type="match status" value="1"/>
</dbReference>
<name>A0A1J1IP64_9DIPT</name>
<dbReference type="Pfam" id="PF00270">
    <property type="entry name" value="DEAD"/>
    <property type="match status" value="1"/>
</dbReference>
<dbReference type="CDD" id="cd18791">
    <property type="entry name" value="SF2_C_RHA"/>
    <property type="match status" value="1"/>
</dbReference>
<keyword evidence="4" id="KW-0347">Helicase</keyword>
<evidence type="ECO:0000313" key="9">
    <source>
        <dbReference type="EMBL" id="CRL01348.1"/>
    </source>
</evidence>
<dbReference type="CDD" id="cd17978">
    <property type="entry name" value="DEXHc_DHX33"/>
    <property type="match status" value="1"/>
</dbReference>
<dbReference type="InterPro" id="IPR011709">
    <property type="entry name" value="DEAD-box_helicase_OB_fold"/>
</dbReference>
<dbReference type="InterPro" id="IPR014001">
    <property type="entry name" value="Helicase_ATP-bd"/>
</dbReference>
<dbReference type="GO" id="GO:0016787">
    <property type="term" value="F:hydrolase activity"/>
    <property type="evidence" value="ECO:0007669"/>
    <property type="project" value="UniProtKB-KW"/>
</dbReference>
<dbReference type="Pfam" id="PF04408">
    <property type="entry name" value="WHD_HA2"/>
    <property type="match status" value="1"/>
</dbReference>
<dbReference type="PANTHER" id="PTHR18934">
    <property type="entry name" value="ATP-DEPENDENT RNA HELICASE"/>
    <property type="match status" value="1"/>
</dbReference>
<dbReference type="EMBL" id="CVRI01000055">
    <property type="protein sequence ID" value="CRL01348.1"/>
    <property type="molecule type" value="Genomic_DNA"/>
</dbReference>
<dbReference type="Gene3D" id="3.40.50.300">
    <property type="entry name" value="P-loop containing nucleotide triphosphate hydrolases"/>
    <property type="match status" value="2"/>
</dbReference>
<keyword evidence="2" id="KW-0547">Nucleotide-binding</keyword>
<dbReference type="FunFam" id="3.40.50.300:FF:000750">
    <property type="entry name" value="Putative ATP-dependent RNA helicase DHX33"/>
    <property type="match status" value="1"/>
</dbReference>
<dbReference type="InterPro" id="IPR027417">
    <property type="entry name" value="P-loop_NTPase"/>
</dbReference>
<evidence type="ECO:0000259" key="7">
    <source>
        <dbReference type="PROSITE" id="PS51192"/>
    </source>
</evidence>
<evidence type="ECO:0000256" key="1">
    <source>
        <dbReference type="ARBA" id="ARBA00012552"/>
    </source>
</evidence>
<dbReference type="OrthoDB" id="10253254at2759"/>
<dbReference type="FunFam" id="3.40.50.300:FF:000145">
    <property type="entry name" value="probable ATP-dependent RNA helicase DHX40"/>
    <property type="match status" value="1"/>
</dbReference>
<comment type="catalytic activity">
    <reaction evidence="6">
        <text>ATP + H2O = ADP + phosphate + H(+)</text>
        <dbReference type="Rhea" id="RHEA:13065"/>
        <dbReference type="ChEBI" id="CHEBI:15377"/>
        <dbReference type="ChEBI" id="CHEBI:15378"/>
        <dbReference type="ChEBI" id="CHEBI:30616"/>
        <dbReference type="ChEBI" id="CHEBI:43474"/>
        <dbReference type="ChEBI" id="CHEBI:456216"/>
        <dbReference type="EC" id="3.6.4.13"/>
    </reaction>
</comment>
<dbReference type="Gene3D" id="1.20.120.1080">
    <property type="match status" value="1"/>
</dbReference>
<dbReference type="Pfam" id="PF00271">
    <property type="entry name" value="Helicase_C"/>
    <property type="match status" value="1"/>
</dbReference>
<feature type="domain" description="Helicase ATP-binding" evidence="7">
    <location>
        <begin position="22"/>
        <end position="190"/>
    </location>
</feature>
<dbReference type="InterPro" id="IPR048333">
    <property type="entry name" value="HA2_WH"/>
</dbReference>
<evidence type="ECO:0000256" key="4">
    <source>
        <dbReference type="ARBA" id="ARBA00022806"/>
    </source>
</evidence>
<dbReference type="Pfam" id="PF07717">
    <property type="entry name" value="OB_NTP_bind"/>
    <property type="match status" value="1"/>
</dbReference>
<dbReference type="PANTHER" id="PTHR18934:SF118">
    <property type="entry name" value="ATP-DEPENDENT RNA HELICASE DHX33"/>
    <property type="match status" value="1"/>
</dbReference>
<dbReference type="InterPro" id="IPR011545">
    <property type="entry name" value="DEAD/DEAH_box_helicase_dom"/>
</dbReference>
<proteinExistence type="predicted"/>
<reference evidence="9 10" key="1">
    <citation type="submission" date="2015-04" db="EMBL/GenBank/DDBJ databases">
        <authorList>
            <person name="Syromyatnikov M.Y."/>
            <person name="Popov V.N."/>
        </authorList>
    </citation>
    <scope>NUCLEOTIDE SEQUENCE [LARGE SCALE GENOMIC DNA]</scope>
</reference>
<dbReference type="PROSITE" id="PS51192">
    <property type="entry name" value="HELICASE_ATP_BIND_1"/>
    <property type="match status" value="1"/>
</dbReference>
<evidence type="ECO:0000256" key="3">
    <source>
        <dbReference type="ARBA" id="ARBA00022801"/>
    </source>
</evidence>
<accession>A0A1J1IP64</accession>
<dbReference type="InterPro" id="IPR001650">
    <property type="entry name" value="Helicase_C-like"/>
</dbReference>
<dbReference type="GO" id="GO:0005730">
    <property type="term" value="C:nucleolus"/>
    <property type="evidence" value="ECO:0007669"/>
    <property type="project" value="TreeGrafter"/>
</dbReference>
<gene>
    <name evidence="9" type="ORF">CLUMA_CG014363</name>
</gene>
<protein>
    <recommendedName>
        <fullName evidence="1">RNA helicase</fullName>
        <ecNumber evidence="1">3.6.4.13</ecNumber>
    </recommendedName>
</protein>
<evidence type="ECO:0000256" key="6">
    <source>
        <dbReference type="ARBA" id="ARBA00047984"/>
    </source>
</evidence>
<dbReference type="EC" id="3.6.4.13" evidence="1"/>
<dbReference type="GO" id="GO:0005524">
    <property type="term" value="F:ATP binding"/>
    <property type="evidence" value="ECO:0007669"/>
    <property type="project" value="UniProtKB-KW"/>
</dbReference>
<dbReference type="SMART" id="SM00490">
    <property type="entry name" value="HELICc"/>
    <property type="match status" value="1"/>
</dbReference>
<dbReference type="GO" id="GO:0045943">
    <property type="term" value="P:positive regulation of transcription by RNA polymerase I"/>
    <property type="evidence" value="ECO:0007669"/>
    <property type="project" value="TreeGrafter"/>
</dbReference>